<dbReference type="EMBL" id="JAPMSZ010000003">
    <property type="protein sequence ID" value="KAJ5110348.1"/>
    <property type="molecule type" value="Genomic_DNA"/>
</dbReference>
<evidence type="ECO:0000313" key="1">
    <source>
        <dbReference type="EMBL" id="KAJ5110348.1"/>
    </source>
</evidence>
<name>A0A9W9G1G9_9EURO</name>
<comment type="caution">
    <text evidence="1">The sequence shown here is derived from an EMBL/GenBank/DDBJ whole genome shotgun (WGS) entry which is preliminary data.</text>
</comment>
<dbReference type="AlphaFoldDB" id="A0A9W9G1G9"/>
<evidence type="ECO:0000313" key="2">
    <source>
        <dbReference type="Proteomes" id="UP001141434"/>
    </source>
</evidence>
<organism evidence="1 2">
    <name type="scientific">Penicillium alfredii</name>
    <dbReference type="NCBI Taxonomy" id="1506179"/>
    <lineage>
        <taxon>Eukaryota</taxon>
        <taxon>Fungi</taxon>
        <taxon>Dikarya</taxon>
        <taxon>Ascomycota</taxon>
        <taxon>Pezizomycotina</taxon>
        <taxon>Eurotiomycetes</taxon>
        <taxon>Eurotiomycetidae</taxon>
        <taxon>Eurotiales</taxon>
        <taxon>Aspergillaceae</taxon>
        <taxon>Penicillium</taxon>
    </lineage>
</organism>
<reference evidence="1" key="2">
    <citation type="journal article" date="2023" name="IMA Fungus">
        <title>Comparative genomic study of the Penicillium genus elucidates a diverse pangenome and 15 lateral gene transfer events.</title>
        <authorList>
            <person name="Petersen C."/>
            <person name="Sorensen T."/>
            <person name="Nielsen M.R."/>
            <person name="Sondergaard T.E."/>
            <person name="Sorensen J.L."/>
            <person name="Fitzpatrick D.A."/>
            <person name="Frisvad J.C."/>
            <person name="Nielsen K.L."/>
        </authorList>
    </citation>
    <scope>NUCLEOTIDE SEQUENCE</scope>
    <source>
        <strain evidence="1">IBT 34128</strain>
    </source>
</reference>
<accession>A0A9W9G1G9</accession>
<dbReference type="PANTHER" id="PTHR23244:SF471">
    <property type="entry name" value="GUANINE NUCLEOTIDE-BINDING PROTEIN SUBUNIT BETA 1-RELATED"/>
    <property type="match status" value="1"/>
</dbReference>
<dbReference type="Proteomes" id="UP001141434">
    <property type="component" value="Unassembled WGS sequence"/>
</dbReference>
<reference evidence="1" key="1">
    <citation type="submission" date="2022-11" db="EMBL/GenBank/DDBJ databases">
        <authorList>
            <person name="Petersen C."/>
        </authorList>
    </citation>
    <scope>NUCLEOTIDE SEQUENCE</scope>
    <source>
        <strain evidence="1">IBT 34128</strain>
    </source>
</reference>
<gene>
    <name evidence="1" type="ORF">NUU61_001605</name>
</gene>
<dbReference type="PANTHER" id="PTHR23244">
    <property type="entry name" value="KELCH REPEAT DOMAIN"/>
    <property type="match status" value="1"/>
</dbReference>
<keyword evidence="2" id="KW-1185">Reference proteome</keyword>
<protein>
    <submittedName>
        <fullName evidence="1">Uncharacterized protein</fullName>
    </submittedName>
</protein>
<dbReference type="Gene3D" id="2.120.10.80">
    <property type="entry name" value="Kelch-type beta propeller"/>
    <property type="match status" value="1"/>
</dbReference>
<sequence>MPSDSHGMPGPHDILVYQEYAPETKVSSWKPGFFNSTLPKGITRYITNGADVSIPSENLGFYFSGIHAKDWGPVAAYNGSAGTRAESMMAVKLGNGQDDISWENITLPSAISGRANAELVWIPVSQQGVLAVVGGVVHPEGIYPTGLSASQKEDNTAFRTESVQGLWRRFRFMISRTENGTPPPSLPVMVPEETLTLYRHLQNTTGNIPRQGRTLFCSAVASASDGSSHNIYIYGGYDGQDAEHTPYDDVYILSLPSFTWVKGRVGTTEHGRSGHRCFRVFPDQMLIVGGRFKDPSQCVKGGIVQSLNLNSLDFQTSYRPDSWQEYRVPAVLTHNIGGR</sequence>
<dbReference type="SUPFAM" id="SSF50965">
    <property type="entry name" value="Galactose oxidase, central domain"/>
    <property type="match status" value="1"/>
</dbReference>
<dbReference type="OrthoDB" id="540004at2759"/>
<dbReference type="InterPro" id="IPR015915">
    <property type="entry name" value="Kelch-typ_b-propeller"/>
</dbReference>
<proteinExistence type="predicted"/>
<dbReference type="RefSeq" id="XP_056515116.1">
    <property type="nucleotide sequence ID" value="XM_056652187.1"/>
</dbReference>
<dbReference type="GeneID" id="81391355"/>
<dbReference type="InterPro" id="IPR011043">
    <property type="entry name" value="Gal_Oxase/kelch_b-propeller"/>
</dbReference>